<organism evidence="1 2">
    <name type="scientific">Phanerochaete sordida</name>
    <dbReference type="NCBI Taxonomy" id="48140"/>
    <lineage>
        <taxon>Eukaryota</taxon>
        <taxon>Fungi</taxon>
        <taxon>Dikarya</taxon>
        <taxon>Basidiomycota</taxon>
        <taxon>Agaricomycotina</taxon>
        <taxon>Agaricomycetes</taxon>
        <taxon>Polyporales</taxon>
        <taxon>Phanerochaetaceae</taxon>
        <taxon>Phanerochaete</taxon>
    </lineage>
</organism>
<keyword evidence="2" id="KW-1185">Reference proteome</keyword>
<dbReference type="CDD" id="cd12148">
    <property type="entry name" value="fungal_TF_MHR"/>
    <property type="match status" value="1"/>
</dbReference>
<protein>
    <recommendedName>
        <fullName evidence="3">Transcription factor domain-containing protein</fullName>
    </recommendedName>
</protein>
<dbReference type="AlphaFoldDB" id="A0A9P3GDL1"/>
<sequence length="527" mass="59747">MSPTRRQSEQRHQIPSAPTYDYAIDTWWDNLLATYAGSREDSYHAIIEDITYLLDSSSYWLFFFNRSLLFQDLRQLPQPTLQPALVLSALALSTLMRSSELEWGAHGRSKAVSLRNSAQAALEAACNTQRVDMRLAEASIILAIFESSSHPDHSQDRADGALQFMDRIIQALGLTMVDMDDPDVCVYSPRTIPMVFFQPGYVSPRDCGCVPSVAGASMNSGVAPQHYAFSFTFSPPWDPSWGVAEIVREESRRVCWSALNLIANYTAQSVAFHQAPLDLFLMEPANYCILFPGEAYERTPQHRIPGQSPKDSVWALYCRSMLLWISAIRPRDNTWTNDERADFAINAWTETRLVEDGLNMHKCNLDTAVMYLSREYLYNTRLEITSEFRRLQDPATIGAPLFNRRQAQEWLYYQEQVARRVKHAVLEIGERQGHLLTRRPFQGLWFASQVSICLALWGYDKTLHQALELAKTFLLPLEALNALWPSSTQRDRTETLRGRLCEACGQAGIAAPLPAQVSLPPILRIAT</sequence>
<evidence type="ECO:0000313" key="2">
    <source>
        <dbReference type="Proteomes" id="UP000703269"/>
    </source>
</evidence>
<name>A0A9P3GDL1_9APHY</name>
<dbReference type="EMBL" id="BPQB01000028">
    <property type="protein sequence ID" value="GJE92836.1"/>
    <property type="molecule type" value="Genomic_DNA"/>
</dbReference>
<reference evidence="1 2" key="1">
    <citation type="submission" date="2021-08" db="EMBL/GenBank/DDBJ databases">
        <title>Draft Genome Sequence of Phanerochaete sordida strain YK-624.</title>
        <authorList>
            <person name="Mori T."/>
            <person name="Dohra H."/>
            <person name="Suzuki T."/>
            <person name="Kawagishi H."/>
            <person name="Hirai H."/>
        </authorList>
    </citation>
    <scope>NUCLEOTIDE SEQUENCE [LARGE SCALE GENOMIC DNA]</scope>
    <source>
        <strain evidence="1 2">YK-624</strain>
    </source>
</reference>
<accession>A0A9P3GDL1</accession>
<proteinExistence type="predicted"/>
<evidence type="ECO:0000313" key="1">
    <source>
        <dbReference type="EMBL" id="GJE92836.1"/>
    </source>
</evidence>
<dbReference type="OrthoDB" id="10261408at2759"/>
<gene>
    <name evidence="1" type="ORF">PsYK624_089940</name>
</gene>
<dbReference type="Proteomes" id="UP000703269">
    <property type="component" value="Unassembled WGS sequence"/>
</dbReference>
<evidence type="ECO:0008006" key="3">
    <source>
        <dbReference type="Google" id="ProtNLM"/>
    </source>
</evidence>
<comment type="caution">
    <text evidence="1">The sequence shown here is derived from an EMBL/GenBank/DDBJ whole genome shotgun (WGS) entry which is preliminary data.</text>
</comment>